<proteinExistence type="inferred from homology"/>
<dbReference type="Gene3D" id="3.30.70.1220">
    <property type="entry name" value="TFB5-like"/>
    <property type="match status" value="1"/>
</dbReference>
<dbReference type="Pfam" id="PF06331">
    <property type="entry name" value="Tfb5"/>
    <property type="match status" value="1"/>
</dbReference>
<evidence type="ECO:0000313" key="10">
    <source>
        <dbReference type="Proteomes" id="UP000799302"/>
    </source>
</evidence>
<sequence length="79" mass="8856">MVKAVKGILVQCDESIKAIIEKIDKENGNTFILEALDDENLLISSGKINELKARLKSVLTDTVKEHEEPESNSDNNEMR</sequence>
<keyword evidence="5 8" id="KW-0804">Transcription</keyword>
<dbReference type="GO" id="GO:0000439">
    <property type="term" value="C:transcription factor TFIIH core complex"/>
    <property type="evidence" value="ECO:0007669"/>
    <property type="project" value="UniProtKB-UniRule"/>
</dbReference>
<gene>
    <name evidence="9" type="ORF">BT63DRAFT_419644</name>
</gene>
<dbReference type="InterPro" id="IPR009400">
    <property type="entry name" value="TFIIH_TTDA/Tfb5"/>
</dbReference>
<dbReference type="Proteomes" id="UP000799302">
    <property type="component" value="Unassembled WGS sequence"/>
</dbReference>
<dbReference type="EMBL" id="MU004230">
    <property type="protein sequence ID" value="KAF2674349.1"/>
    <property type="molecule type" value="Genomic_DNA"/>
</dbReference>
<dbReference type="SUPFAM" id="SSF142897">
    <property type="entry name" value="TFB5-like"/>
    <property type="match status" value="1"/>
</dbReference>
<keyword evidence="7 8" id="KW-0539">Nucleus</keyword>
<evidence type="ECO:0000256" key="2">
    <source>
        <dbReference type="ARBA" id="ARBA00007470"/>
    </source>
</evidence>
<keyword evidence="6 8" id="KW-0234">DNA repair</keyword>
<organism evidence="9 10">
    <name type="scientific">Microthyrium microscopicum</name>
    <dbReference type="NCBI Taxonomy" id="703497"/>
    <lineage>
        <taxon>Eukaryota</taxon>
        <taxon>Fungi</taxon>
        <taxon>Dikarya</taxon>
        <taxon>Ascomycota</taxon>
        <taxon>Pezizomycotina</taxon>
        <taxon>Dothideomycetes</taxon>
        <taxon>Dothideomycetes incertae sedis</taxon>
        <taxon>Microthyriales</taxon>
        <taxon>Microthyriaceae</taxon>
        <taxon>Microthyrium</taxon>
    </lineage>
</organism>
<dbReference type="GO" id="GO:0005675">
    <property type="term" value="C:transcription factor TFIIH holo complex"/>
    <property type="evidence" value="ECO:0007669"/>
    <property type="project" value="TreeGrafter"/>
</dbReference>
<protein>
    <recommendedName>
        <fullName evidence="8">General transcription and DNA repair factor IIH subunit TFB5</fullName>
    </recommendedName>
</protein>
<dbReference type="PANTHER" id="PTHR28580:SF1">
    <property type="entry name" value="GENERAL TRANSCRIPTION FACTOR IIH SUBUNIT 5"/>
    <property type="match status" value="1"/>
</dbReference>
<keyword evidence="3 8" id="KW-0227">DNA damage</keyword>
<dbReference type="InterPro" id="IPR035935">
    <property type="entry name" value="TFB5-like_sf"/>
</dbReference>
<comment type="similarity">
    <text evidence="2 8">Belongs to the TFB5 family.</text>
</comment>
<comment type="subunit">
    <text evidence="8">Component of the 7-subunit TFIIH core complex.</text>
</comment>
<evidence type="ECO:0000256" key="7">
    <source>
        <dbReference type="ARBA" id="ARBA00023242"/>
    </source>
</evidence>
<dbReference type="SMART" id="SM01395">
    <property type="entry name" value="Tbf5"/>
    <property type="match status" value="1"/>
</dbReference>
<comment type="function">
    <text evidence="8">In NER, TFIIH acts by opening DNA around the lesion to allow the excision of the damaged oligonucleotide and its replacement by a new DNA fragment. In transcription, TFIIH has an essential role in transcription initiation. When the pre-initiation complex (PIC) has been established, TFIIH is required for promoter opening and promoter escape.</text>
</comment>
<dbReference type="PANTHER" id="PTHR28580">
    <property type="entry name" value="GENERAL TRANSCRIPTION FACTOR IIH SUBUNIT 5"/>
    <property type="match status" value="1"/>
</dbReference>
<name>A0A6A6UPY4_9PEZI</name>
<dbReference type="GO" id="GO:0006294">
    <property type="term" value="P:nucleotide-excision repair, preincision complex assembly"/>
    <property type="evidence" value="ECO:0007669"/>
    <property type="project" value="TreeGrafter"/>
</dbReference>
<evidence type="ECO:0000256" key="5">
    <source>
        <dbReference type="ARBA" id="ARBA00023163"/>
    </source>
</evidence>
<accession>A0A6A6UPY4</accession>
<evidence type="ECO:0000256" key="3">
    <source>
        <dbReference type="ARBA" id="ARBA00022763"/>
    </source>
</evidence>
<dbReference type="GO" id="GO:0006367">
    <property type="term" value="P:transcription initiation at RNA polymerase II promoter"/>
    <property type="evidence" value="ECO:0007669"/>
    <property type="project" value="UniProtKB-UniRule"/>
</dbReference>
<keyword evidence="10" id="KW-1185">Reference proteome</keyword>
<dbReference type="AlphaFoldDB" id="A0A6A6UPY4"/>
<reference evidence="9" key="1">
    <citation type="journal article" date="2020" name="Stud. Mycol.">
        <title>101 Dothideomycetes genomes: a test case for predicting lifestyles and emergence of pathogens.</title>
        <authorList>
            <person name="Haridas S."/>
            <person name="Albert R."/>
            <person name="Binder M."/>
            <person name="Bloem J."/>
            <person name="Labutti K."/>
            <person name="Salamov A."/>
            <person name="Andreopoulos B."/>
            <person name="Baker S."/>
            <person name="Barry K."/>
            <person name="Bills G."/>
            <person name="Bluhm B."/>
            <person name="Cannon C."/>
            <person name="Castanera R."/>
            <person name="Culley D."/>
            <person name="Daum C."/>
            <person name="Ezra D."/>
            <person name="Gonzalez J."/>
            <person name="Henrissat B."/>
            <person name="Kuo A."/>
            <person name="Liang C."/>
            <person name="Lipzen A."/>
            <person name="Lutzoni F."/>
            <person name="Magnuson J."/>
            <person name="Mondo S."/>
            <person name="Nolan M."/>
            <person name="Ohm R."/>
            <person name="Pangilinan J."/>
            <person name="Park H.-J."/>
            <person name="Ramirez L."/>
            <person name="Alfaro M."/>
            <person name="Sun H."/>
            <person name="Tritt A."/>
            <person name="Yoshinaga Y."/>
            <person name="Zwiers L.-H."/>
            <person name="Turgeon B."/>
            <person name="Goodwin S."/>
            <person name="Spatafora J."/>
            <person name="Crous P."/>
            <person name="Grigoriev I."/>
        </authorList>
    </citation>
    <scope>NUCLEOTIDE SEQUENCE</scope>
    <source>
        <strain evidence="9">CBS 115976</strain>
    </source>
</reference>
<evidence type="ECO:0000313" key="9">
    <source>
        <dbReference type="EMBL" id="KAF2674349.1"/>
    </source>
</evidence>
<dbReference type="OrthoDB" id="354at2759"/>
<evidence type="ECO:0000256" key="8">
    <source>
        <dbReference type="RuleBase" id="RU368032"/>
    </source>
</evidence>
<keyword evidence="4 8" id="KW-0805">Transcription regulation</keyword>
<evidence type="ECO:0000256" key="1">
    <source>
        <dbReference type="ARBA" id="ARBA00004123"/>
    </source>
</evidence>
<evidence type="ECO:0000256" key="6">
    <source>
        <dbReference type="ARBA" id="ARBA00023204"/>
    </source>
</evidence>
<evidence type="ECO:0000256" key="4">
    <source>
        <dbReference type="ARBA" id="ARBA00023015"/>
    </source>
</evidence>
<comment type="subcellular location">
    <subcellularLocation>
        <location evidence="1 8">Nucleus</location>
    </subcellularLocation>
</comment>